<sequence>MSSAGSTPFDSDRYKKCTFLNAIQHIDIHGRVRSSYIEKGSAVTSVSSYCRCFTNPTVCVNSRLKGFSVTTKVCGLYPGNDILSKKARKQKTDASKRFPFGSVMVR</sequence>
<reference evidence="1 2" key="1">
    <citation type="submission" date="2023-11" db="EMBL/GenBank/DDBJ databases">
        <authorList>
            <person name="Okamura Y."/>
        </authorList>
    </citation>
    <scope>NUCLEOTIDE SEQUENCE [LARGE SCALE GENOMIC DNA]</scope>
</reference>
<evidence type="ECO:0000313" key="2">
    <source>
        <dbReference type="Proteomes" id="UP001497472"/>
    </source>
</evidence>
<protein>
    <submittedName>
        <fullName evidence="1">Uncharacterized protein</fullName>
    </submittedName>
</protein>
<proteinExistence type="predicted"/>
<organism evidence="1 2">
    <name type="scientific">Leptosia nina</name>
    <dbReference type="NCBI Taxonomy" id="320188"/>
    <lineage>
        <taxon>Eukaryota</taxon>
        <taxon>Metazoa</taxon>
        <taxon>Ecdysozoa</taxon>
        <taxon>Arthropoda</taxon>
        <taxon>Hexapoda</taxon>
        <taxon>Insecta</taxon>
        <taxon>Pterygota</taxon>
        <taxon>Neoptera</taxon>
        <taxon>Endopterygota</taxon>
        <taxon>Lepidoptera</taxon>
        <taxon>Glossata</taxon>
        <taxon>Ditrysia</taxon>
        <taxon>Papilionoidea</taxon>
        <taxon>Pieridae</taxon>
        <taxon>Pierinae</taxon>
        <taxon>Leptosia</taxon>
    </lineage>
</organism>
<keyword evidence="2" id="KW-1185">Reference proteome</keyword>
<dbReference type="AlphaFoldDB" id="A0AAV1K253"/>
<comment type="caution">
    <text evidence="1">The sequence shown here is derived from an EMBL/GenBank/DDBJ whole genome shotgun (WGS) entry which is preliminary data.</text>
</comment>
<evidence type="ECO:0000313" key="1">
    <source>
        <dbReference type="EMBL" id="CAK1554445.1"/>
    </source>
</evidence>
<dbReference type="EMBL" id="CAVLEF010000278">
    <property type="protein sequence ID" value="CAK1554445.1"/>
    <property type="molecule type" value="Genomic_DNA"/>
</dbReference>
<name>A0AAV1K253_9NEOP</name>
<dbReference type="Proteomes" id="UP001497472">
    <property type="component" value="Unassembled WGS sequence"/>
</dbReference>
<accession>A0AAV1K253</accession>
<gene>
    <name evidence="1" type="ORF">LNINA_LOCUS13361</name>
</gene>